<evidence type="ECO:0000313" key="3">
    <source>
        <dbReference type="EMBL" id="KAK4045137.1"/>
    </source>
</evidence>
<name>A0ABR0B987_9CRUS</name>
<organism evidence="3 4">
    <name type="scientific">Daphnia magna</name>
    <dbReference type="NCBI Taxonomy" id="35525"/>
    <lineage>
        <taxon>Eukaryota</taxon>
        <taxon>Metazoa</taxon>
        <taxon>Ecdysozoa</taxon>
        <taxon>Arthropoda</taxon>
        <taxon>Crustacea</taxon>
        <taxon>Branchiopoda</taxon>
        <taxon>Diplostraca</taxon>
        <taxon>Cladocera</taxon>
        <taxon>Anomopoda</taxon>
        <taxon>Daphniidae</taxon>
        <taxon>Daphnia</taxon>
    </lineage>
</organism>
<dbReference type="Pfam" id="PF05157">
    <property type="entry name" value="MshEN"/>
    <property type="match status" value="1"/>
</dbReference>
<dbReference type="EMBL" id="JAOYFB010000041">
    <property type="protein sequence ID" value="KAK4045137.1"/>
    <property type="molecule type" value="Genomic_DNA"/>
</dbReference>
<dbReference type="Gene3D" id="3.30.300.160">
    <property type="entry name" value="Type II secretion system, protein E, N-terminal domain"/>
    <property type="match status" value="1"/>
</dbReference>
<sequence>MLVFADAVPLGRMLPVLRKHAQGTPFLRAILDAEIIDVEELDGFLAVAGEFRATEVIPDAELAARLPPGFLDRFLMVPLAQRSDGTVDVAVADIRDRHAQKELGFQLSSEDGPVAVEPHLATLAAIEAALAELRPRLRATSRGFAPAAEKPAARRTFHTPTWGTPVDDTVRRELEARGVPRISKLGAATPAPPRRATDPHLTRAQSDEWEDAGQALRATTPVPQQRCSVAACASKGAKHHRSWRRAPARLSRDRLLRESPAVAQLALARTRGEVLALLLEGAAEVARRVALFLVRREEGATTLLGQACNGAFGNAVAVAKFRLDAEGDHIFAEALRAGFFLGPMDDRPAHAPFRSAFGDPGPDLALWVVEVARRPVVVLYADDLDTPLLSTRRLAELTTAAAQALVRIVQG</sequence>
<evidence type="ECO:0000259" key="2">
    <source>
        <dbReference type="Pfam" id="PF05157"/>
    </source>
</evidence>
<gene>
    <name evidence="3" type="ORF">OUZ56_032545</name>
</gene>
<feature type="region of interest" description="Disordered" evidence="1">
    <location>
        <begin position="143"/>
        <end position="166"/>
    </location>
</feature>
<evidence type="ECO:0000313" key="4">
    <source>
        <dbReference type="Proteomes" id="UP001234178"/>
    </source>
</evidence>
<reference evidence="3 4" key="1">
    <citation type="journal article" date="2023" name="Nucleic Acids Res.">
        <title>The hologenome of Daphnia magna reveals possible DNA methylation and microbiome-mediated evolution of the host genome.</title>
        <authorList>
            <person name="Chaturvedi A."/>
            <person name="Li X."/>
            <person name="Dhandapani V."/>
            <person name="Marshall H."/>
            <person name="Kissane S."/>
            <person name="Cuenca-Cambronero M."/>
            <person name="Asole G."/>
            <person name="Calvet F."/>
            <person name="Ruiz-Romero M."/>
            <person name="Marangio P."/>
            <person name="Guigo R."/>
            <person name="Rago D."/>
            <person name="Mirbahai L."/>
            <person name="Eastwood N."/>
            <person name="Colbourne J.K."/>
            <person name="Zhou J."/>
            <person name="Mallon E."/>
            <person name="Orsini L."/>
        </authorList>
    </citation>
    <scope>NUCLEOTIDE SEQUENCE [LARGE SCALE GENOMIC DNA]</scope>
    <source>
        <strain evidence="3">LRV0_1</strain>
    </source>
</reference>
<feature type="domain" description="Type II secretion system protein GspE N-terminal" evidence="2">
    <location>
        <begin position="58"/>
        <end position="136"/>
    </location>
</feature>
<dbReference type="InterPro" id="IPR007831">
    <property type="entry name" value="T2SS_GspE_N"/>
</dbReference>
<comment type="caution">
    <text evidence="3">The sequence shown here is derived from an EMBL/GenBank/DDBJ whole genome shotgun (WGS) entry which is preliminary data.</text>
</comment>
<keyword evidence="4" id="KW-1185">Reference proteome</keyword>
<protein>
    <recommendedName>
        <fullName evidence="2">Type II secretion system protein GspE N-terminal domain-containing protein</fullName>
    </recommendedName>
</protein>
<dbReference type="SUPFAM" id="SSF160246">
    <property type="entry name" value="EspE N-terminal domain-like"/>
    <property type="match status" value="1"/>
</dbReference>
<proteinExistence type="predicted"/>
<evidence type="ECO:0000256" key="1">
    <source>
        <dbReference type="SAM" id="MobiDB-lite"/>
    </source>
</evidence>
<dbReference type="InterPro" id="IPR037257">
    <property type="entry name" value="T2SS_E_N_sf"/>
</dbReference>
<accession>A0ABR0B987</accession>
<dbReference type="Proteomes" id="UP001234178">
    <property type="component" value="Unassembled WGS sequence"/>
</dbReference>